<name>A0A4R6QBM8_9FLAO</name>
<reference evidence="2 3" key="1">
    <citation type="submission" date="2019-03" db="EMBL/GenBank/DDBJ databases">
        <title>Genomic Encyclopedia of Archaeal and Bacterial Type Strains, Phase II (KMG-II): from individual species to whole genera.</title>
        <authorList>
            <person name="Goeker M."/>
        </authorList>
    </citation>
    <scope>NUCLEOTIDE SEQUENCE [LARGE SCALE GENOMIC DNA]</scope>
    <source>
        <strain evidence="2 3">DSM 25687</strain>
    </source>
</reference>
<evidence type="ECO:0000313" key="3">
    <source>
        <dbReference type="Proteomes" id="UP000295260"/>
    </source>
</evidence>
<dbReference type="InterPro" id="IPR001296">
    <property type="entry name" value="Glyco_trans_1"/>
</dbReference>
<keyword evidence="3" id="KW-1185">Reference proteome</keyword>
<evidence type="ECO:0000259" key="1">
    <source>
        <dbReference type="Pfam" id="PF00534"/>
    </source>
</evidence>
<dbReference type="InterPro" id="IPR050194">
    <property type="entry name" value="Glycosyltransferase_grp1"/>
</dbReference>
<gene>
    <name evidence="2" type="ORF">BC748_1476</name>
</gene>
<comment type="caution">
    <text evidence="2">The sequence shown here is derived from an EMBL/GenBank/DDBJ whole genome shotgun (WGS) entry which is preliminary data.</text>
</comment>
<organism evidence="2 3">
    <name type="scientific">Flavobacterium dankookense</name>
    <dbReference type="NCBI Taxonomy" id="706186"/>
    <lineage>
        <taxon>Bacteria</taxon>
        <taxon>Pseudomonadati</taxon>
        <taxon>Bacteroidota</taxon>
        <taxon>Flavobacteriia</taxon>
        <taxon>Flavobacteriales</taxon>
        <taxon>Flavobacteriaceae</taxon>
        <taxon>Flavobacterium</taxon>
    </lineage>
</organism>
<proteinExistence type="predicted"/>
<dbReference type="RefSeq" id="WP_133532775.1">
    <property type="nucleotide sequence ID" value="NZ_SNXR01000013.1"/>
</dbReference>
<keyword evidence="2" id="KW-0808">Transferase</keyword>
<dbReference type="EMBL" id="SNXR01000013">
    <property type="protein sequence ID" value="TDP59233.1"/>
    <property type="molecule type" value="Genomic_DNA"/>
</dbReference>
<dbReference type="Pfam" id="PF00534">
    <property type="entry name" value="Glycos_transf_1"/>
    <property type="match status" value="1"/>
</dbReference>
<dbReference type="PANTHER" id="PTHR45947">
    <property type="entry name" value="SULFOQUINOVOSYL TRANSFERASE SQD2"/>
    <property type="match status" value="1"/>
</dbReference>
<dbReference type="AlphaFoldDB" id="A0A4R6QBM8"/>
<dbReference type="GO" id="GO:0016757">
    <property type="term" value="F:glycosyltransferase activity"/>
    <property type="evidence" value="ECO:0007669"/>
    <property type="project" value="InterPro"/>
</dbReference>
<dbReference type="Gene3D" id="3.40.50.2000">
    <property type="entry name" value="Glycogen Phosphorylase B"/>
    <property type="match status" value="2"/>
</dbReference>
<dbReference type="OrthoDB" id="139410at2"/>
<protein>
    <submittedName>
        <fullName evidence="2">Glycosyltransferase involved in cell wall biosynthesis</fullName>
    </submittedName>
</protein>
<dbReference type="PANTHER" id="PTHR45947:SF3">
    <property type="entry name" value="SULFOQUINOVOSYL TRANSFERASE SQD2"/>
    <property type="match status" value="1"/>
</dbReference>
<dbReference type="SUPFAM" id="SSF53756">
    <property type="entry name" value="UDP-Glycosyltransferase/glycogen phosphorylase"/>
    <property type="match status" value="1"/>
</dbReference>
<accession>A0A4R6QBM8</accession>
<dbReference type="Proteomes" id="UP000295260">
    <property type="component" value="Unassembled WGS sequence"/>
</dbReference>
<sequence>MKTILYIGNKLSNKGNNPTLIDTLGKYLESENYKVYYASSQKNKVLRMLDMTMCVLKYAKKADYVLIDTYSTTNFWYAFLTSQICRIFSTKYIPILHGGMLPSRLIKSKTISEMIFKNAHINIAPSGFLLNAFISNGFENTKLIPNSIQLENFPFQSRSYDFPRLFWLRSFSKIYNPILAVKVFLKLRETFPQATLCMVGPKKDDSFEETKNFAEKNNLNIEFKGKLSTKEWISISNNYNVFLNTTHFDNTPLSVIEIMALGIPIVSTNVGGIPYLLDHNFNALLVNDNDLEKMVSEVERIFVEKELAEKLITNAQNTVKNFDWKIIKNQWIEILQ</sequence>
<dbReference type="CDD" id="cd03801">
    <property type="entry name" value="GT4_PimA-like"/>
    <property type="match status" value="1"/>
</dbReference>
<feature type="domain" description="Glycosyl transferase family 1" evidence="1">
    <location>
        <begin position="164"/>
        <end position="317"/>
    </location>
</feature>
<evidence type="ECO:0000313" key="2">
    <source>
        <dbReference type="EMBL" id="TDP59233.1"/>
    </source>
</evidence>